<dbReference type="RefSeq" id="XP_013238005.1">
    <property type="nucleotide sequence ID" value="XM_013382551.1"/>
</dbReference>
<evidence type="ECO:0000313" key="2">
    <source>
        <dbReference type="Proteomes" id="UP000029725"/>
    </source>
</evidence>
<dbReference type="PANTHER" id="PTHR44099:SF4">
    <property type="entry name" value="RABCONNECTIN-3B, ISOFORM A"/>
    <property type="match status" value="1"/>
</dbReference>
<dbReference type="PANTHER" id="PTHR44099">
    <property type="entry name" value="RABCONNECTIN-3B, ISOFORM A"/>
    <property type="match status" value="1"/>
</dbReference>
<sequence>MAVSLVSVFPKRTNLIHGRENPLSITRSLYLQNENAVVICLTDGSIILYSMQTDPYSLFNSLYICCSLLEPSNELLVLDSVTLEREIQPILQGFCLFRIFIQTSRWVRQVAIFLDELDFQLLFSVHRHSMAVIDFFQSQNLIVSVDRHRNFSIIDMLNHSTCAIISGPQNDNFVSVCSDKSNPEIIYFVTEMHCIYEYQVTDHKVIRVRTFLYSAYIPIQSPMALETADCTPSTRWHLFLIASIANPERAMCKRRVQSEFISESTDLELVLNLDLNLPMSIHCILSFLSIWHFWDLDEASDQFLMQMGFSADYSKAACLQGKDKSSYAHMSPYSISHSLLIVLAIIFKLENVLDFTDACSGKESRDKSFSLGHKKRGNYIPIILGICAKYHPELHPKLSTPRMIGALCQSLLELASVSLKGNCLAPLTALDIIGDGLDVFFPFINISKLIHVLFSQFSPKHSEVLYKIFHKLFSPGMIETHSELVKIFIHDHLSSRSIASFQATISFLLQMLSKSPVSLSAALPYFIDAIMKLLDPSFMEIREKVLPLCSKFLYACFKTYPFIDFHSEKQKYAVANDRGPIVIYDLKTGTKSFVLESSICARASVISLSPDANHVCALTNRVSAANMEKPKTAHSSYRSSMLLAAHLPQMPKEEIILRRCS</sequence>
<dbReference type="VEuPathDB" id="MicrosporidiaDB:DI09_31p30"/>
<dbReference type="GeneID" id="25259558"/>
<dbReference type="AlphaFoldDB" id="A0A098VR96"/>
<dbReference type="InterPro" id="IPR011044">
    <property type="entry name" value="Quino_amine_DH_bsu"/>
</dbReference>
<dbReference type="InterPro" id="IPR049916">
    <property type="entry name" value="WDR72-like"/>
</dbReference>
<gene>
    <name evidence="1" type="ORF">DI09_31p30</name>
</gene>
<protein>
    <submittedName>
        <fullName evidence="1">Uncharacterized protein</fullName>
    </submittedName>
</protein>
<dbReference type="Proteomes" id="UP000029725">
    <property type="component" value="Unassembled WGS sequence"/>
</dbReference>
<proteinExistence type="predicted"/>
<dbReference type="SUPFAM" id="SSF50969">
    <property type="entry name" value="YVTN repeat-like/Quinoprotein amine dehydrogenase"/>
    <property type="match status" value="1"/>
</dbReference>
<dbReference type="HOGENOM" id="CLU_415090_0_0_1"/>
<dbReference type="EMBL" id="JMKJ01000244">
    <property type="protein sequence ID" value="KGG51552.1"/>
    <property type="molecule type" value="Genomic_DNA"/>
</dbReference>
<dbReference type="OrthoDB" id="338622at2759"/>
<accession>A0A098VR96</accession>
<comment type="caution">
    <text evidence="1">The sequence shown here is derived from an EMBL/GenBank/DDBJ whole genome shotgun (WGS) entry which is preliminary data.</text>
</comment>
<keyword evidence="2" id="KW-1185">Reference proteome</keyword>
<name>A0A098VR96_9MICR</name>
<reference evidence="1 2" key="1">
    <citation type="submission" date="2014-04" db="EMBL/GenBank/DDBJ databases">
        <title>A new species of microsporidia sheds light on the evolution of extreme parasitism.</title>
        <authorList>
            <person name="Haag K.L."/>
            <person name="James T.Y."/>
            <person name="Larsson R."/>
            <person name="Schaer T.M."/>
            <person name="Refardt D."/>
            <person name="Pombert J.-F."/>
            <person name="Ebert D."/>
        </authorList>
    </citation>
    <scope>NUCLEOTIDE SEQUENCE [LARGE SCALE GENOMIC DNA]</scope>
    <source>
        <strain evidence="1 2">UGP3</strain>
        <tissue evidence="1">Spores</tissue>
    </source>
</reference>
<evidence type="ECO:0000313" key="1">
    <source>
        <dbReference type="EMBL" id="KGG51552.1"/>
    </source>
</evidence>
<dbReference type="GO" id="GO:0005737">
    <property type="term" value="C:cytoplasm"/>
    <property type="evidence" value="ECO:0007669"/>
    <property type="project" value="TreeGrafter"/>
</dbReference>
<organism evidence="1 2">
    <name type="scientific">Mitosporidium daphniae</name>
    <dbReference type="NCBI Taxonomy" id="1485682"/>
    <lineage>
        <taxon>Eukaryota</taxon>
        <taxon>Fungi</taxon>
        <taxon>Fungi incertae sedis</taxon>
        <taxon>Microsporidia</taxon>
        <taxon>Mitosporidium</taxon>
    </lineage>
</organism>